<gene>
    <name evidence="2" type="ORF">GCM10008957_16840</name>
</gene>
<name>A0A918F613_9DEIO</name>
<dbReference type="RefSeq" id="WP_189089319.1">
    <property type="nucleotide sequence ID" value="NZ_BMQL01000007.1"/>
</dbReference>
<protein>
    <submittedName>
        <fullName evidence="2">Uncharacterized protein</fullName>
    </submittedName>
</protein>
<keyword evidence="1" id="KW-0732">Signal</keyword>
<comment type="caution">
    <text evidence="2">The sequence shown here is derived from an EMBL/GenBank/DDBJ whole genome shotgun (WGS) entry which is preliminary data.</text>
</comment>
<reference evidence="2" key="2">
    <citation type="submission" date="2020-09" db="EMBL/GenBank/DDBJ databases">
        <authorList>
            <person name="Sun Q."/>
            <person name="Ohkuma M."/>
        </authorList>
    </citation>
    <scope>NUCLEOTIDE SEQUENCE</scope>
    <source>
        <strain evidence="2">JCM 31311</strain>
    </source>
</reference>
<reference evidence="2" key="1">
    <citation type="journal article" date="2014" name="Int. J. Syst. Evol. Microbiol.">
        <title>Complete genome sequence of Corynebacterium casei LMG S-19264T (=DSM 44701T), isolated from a smear-ripened cheese.</title>
        <authorList>
            <consortium name="US DOE Joint Genome Institute (JGI-PGF)"/>
            <person name="Walter F."/>
            <person name="Albersmeier A."/>
            <person name="Kalinowski J."/>
            <person name="Ruckert C."/>
        </authorList>
    </citation>
    <scope>NUCLEOTIDE SEQUENCE</scope>
    <source>
        <strain evidence="2">JCM 31311</strain>
    </source>
</reference>
<keyword evidence="3" id="KW-1185">Reference proteome</keyword>
<dbReference type="EMBL" id="BMQL01000007">
    <property type="protein sequence ID" value="GGR04588.1"/>
    <property type="molecule type" value="Genomic_DNA"/>
</dbReference>
<proteinExistence type="predicted"/>
<feature type="chain" id="PRO_5036744172" evidence="1">
    <location>
        <begin position="24"/>
        <end position="232"/>
    </location>
</feature>
<dbReference type="Proteomes" id="UP000603865">
    <property type="component" value="Unassembled WGS sequence"/>
</dbReference>
<feature type="signal peptide" evidence="1">
    <location>
        <begin position="1"/>
        <end position="23"/>
    </location>
</feature>
<sequence>MKKWLLTGVLCAGVLVPSAPVAAQGMSTSPAQPVLVRFDTLLWVYAKSGLPTRVNGRTLVPLAEGCELLGLDCKATGNGAQVGSQTLPLTQGMGGPLIELSALAQAANMPLHYDAASRMAVLPVPDSVAVRSLLAELNNVDTSPVAPTQPLSLTLGAVKTGSPARRLSVNVAGASRYTFTLVASVPGATTTTGDGLRGSADVKPGPPACAGAACVVGLDRTSSYALAVLGTR</sequence>
<evidence type="ECO:0000313" key="2">
    <source>
        <dbReference type="EMBL" id="GGR04588.1"/>
    </source>
</evidence>
<evidence type="ECO:0000313" key="3">
    <source>
        <dbReference type="Proteomes" id="UP000603865"/>
    </source>
</evidence>
<dbReference type="AlphaFoldDB" id="A0A918F613"/>
<evidence type="ECO:0000256" key="1">
    <source>
        <dbReference type="SAM" id="SignalP"/>
    </source>
</evidence>
<organism evidence="2 3">
    <name type="scientific">Deinococcus ruber</name>
    <dbReference type="NCBI Taxonomy" id="1848197"/>
    <lineage>
        <taxon>Bacteria</taxon>
        <taxon>Thermotogati</taxon>
        <taxon>Deinococcota</taxon>
        <taxon>Deinococci</taxon>
        <taxon>Deinococcales</taxon>
        <taxon>Deinococcaceae</taxon>
        <taxon>Deinococcus</taxon>
    </lineage>
</organism>
<accession>A0A918F613</accession>